<dbReference type="AlphaFoldDB" id="A0A0A9BH61"/>
<name>A0A0A9BH61_ARUDO</name>
<proteinExistence type="predicted"/>
<dbReference type="EMBL" id="GBRH01236392">
    <property type="protein sequence ID" value="JAD61503.1"/>
    <property type="molecule type" value="Transcribed_RNA"/>
</dbReference>
<protein>
    <submittedName>
        <fullName evidence="1">Uncharacterized protein</fullName>
    </submittedName>
</protein>
<accession>A0A0A9BH61</accession>
<reference evidence="1" key="2">
    <citation type="journal article" date="2015" name="Data Brief">
        <title>Shoot transcriptome of the giant reed, Arundo donax.</title>
        <authorList>
            <person name="Barrero R.A."/>
            <person name="Guerrero F.D."/>
            <person name="Moolhuijzen P."/>
            <person name="Goolsby J.A."/>
            <person name="Tidwell J."/>
            <person name="Bellgard S.E."/>
            <person name="Bellgard M.I."/>
        </authorList>
    </citation>
    <scope>NUCLEOTIDE SEQUENCE</scope>
    <source>
        <tissue evidence="1">Shoot tissue taken approximately 20 cm above the soil surface</tissue>
    </source>
</reference>
<sequence>MTCALLFWFDDEIIRATYLHLCVPVVPSINALAQSFLIYVTVSRLEAI</sequence>
<reference evidence="1" key="1">
    <citation type="submission" date="2014-09" db="EMBL/GenBank/DDBJ databases">
        <authorList>
            <person name="Magalhaes I.L.F."/>
            <person name="Oliveira U."/>
            <person name="Santos F.R."/>
            <person name="Vidigal T.H.D.A."/>
            <person name="Brescovit A.D."/>
            <person name="Santos A.J."/>
        </authorList>
    </citation>
    <scope>NUCLEOTIDE SEQUENCE</scope>
    <source>
        <tissue evidence="1">Shoot tissue taken approximately 20 cm above the soil surface</tissue>
    </source>
</reference>
<organism evidence="1">
    <name type="scientific">Arundo donax</name>
    <name type="common">Giant reed</name>
    <name type="synonym">Donax arundinaceus</name>
    <dbReference type="NCBI Taxonomy" id="35708"/>
    <lineage>
        <taxon>Eukaryota</taxon>
        <taxon>Viridiplantae</taxon>
        <taxon>Streptophyta</taxon>
        <taxon>Embryophyta</taxon>
        <taxon>Tracheophyta</taxon>
        <taxon>Spermatophyta</taxon>
        <taxon>Magnoliopsida</taxon>
        <taxon>Liliopsida</taxon>
        <taxon>Poales</taxon>
        <taxon>Poaceae</taxon>
        <taxon>PACMAD clade</taxon>
        <taxon>Arundinoideae</taxon>
        <taxon>Arundineae</taxon>
        <taxon>Arundo</taxon>
    </lineage>
</organism>
<evidence type="ECO:0000313" key="1">
    <source>
        <dbReference type="EMBL" id="JAD61503.1"/>
    </source>
</evidence>